<dbReference type="PROSITE" id="PS50109">
    <property type="entry name" value="HIS_KIN"/>
    <property type="match status" value="1"/>
</dbReference>
<dbReference type="SUPFAM" id="SSF47384">
    <property type="entry name" value="Homodimeric domain of signal transducing histidine kinase"/>
    <property type="match status" value="1"/>
</dbReference>
<evidence type="ECO:0000256" key="2">
    <source>
        <dbReference type="ARBA" id="ARBA00004651"/>
    </source>
</evidence>
<dbReference type="CDD" id="cd17546">
    <property type="entry name" value="REC_hyHK_CKI1_RcsC-like"/>
    <property type="match status" value="1"/>
</dbReference>
<evidence type="ECO:0000256" key="4">
    <source>
        <dbReference type="ARBA" id="ARBA00012438"/>
    </source>
</evidence>
<dbReference type="InterPro" id="IPR004358">
    <property type="entry name" value="Sig_transdc_His_kin-like_C"/>
</dbReference>
<dbReference type="PROSITE" id="PS50885">
    <property type="entry name" value="HAMP"/>
    <property type="match status" value="1"/>
</dbReference>
<dbReference type="InterPro" id="IPR003594">
    <property type="entry name" value="HATPase_dom"/>
</dbReference>
<evidence type="ECO:0000256" key="14">
    <source>
        <dbReference type="PROSITE-ProRule" id="PRU00169"/>
    </source>
</evidence>
<dbReference type="Pfam" id="PF00072">
    <property type="entry name" value="Response_reg"/>
    <property type="match status" value="1"/>
</dbReference>
<dbReference type="PROSITE" id="PS50110">
    <property type="entry name" value="RESPONSE_REGULATORY"/>
    <property type="match status" value="1"/>
</dbReference>
<evidence type="ECO:0000256" key="1">
    <source>
        <dbReference type="ARBA" id="ARBA00000085"/>
    </source>
</evidence>
<dbReference type="PANTHER" id="PTHR45339:SF1">
    <property type="entry name" value="HYBRID SIGNAL TRANSDUCTION HISTIDINE KINASE J"/>
    <property type="match status" value="1"/>
</dbReference>
<dbReference type="KEGG" id="ppsc:EHS13_29025"/>
<keyword evidence="21" id="KW-1185">Reference proteome</keyword>
<dbReference type="AlphaFoldDB" id="A0A6B8RRY7"/>
<feature type="domain" description="Histidine kinase" evidence="17">
    <location>
        <begin position="513"/>
        <end position="732"/>
    </location>
</feature>
<dbReference type="EC" id="2.7.13.3" evidence="4"/>
<dbReference type="GO" id="GO:0005524">
    <property type="term" value="F:ATP binding"/>
    <property type="evidence" value="ECO:0007669"/>
    <property type="project" value="UniProtKB-KW"/>
</dbReference>
<evidence type="ECO:0000313" key="20">
    <source>
        <dbReference type="EMBL" id="QGQ98637.1"/>
    </source>
</evidence>
<dbReference type="InterPro" id="IPR001789">
    <property type="entry name" value="Sig_transdc_resp-reg_receiver"/>
</dbReference>
<keyword evidence="15" id="KW-0175">Coiled coil</keyword>
<evidence type="ECO:0000256" key="5">
    <source>
        <dbReference type="ARBA" id="ARBA00022475"/>
    </source>
</evidence>
<evidence type="ECO:0000256" key="15">
    <source>
        <dbReference type="SAM" id="Coils"/>
    </source>
</evidence>
<dbReference type="Pfam" id="PF00672">
    <property type="entry name" value="HAMP"/>
    <property type="match status" value="1"/>
</dbReference>
<keyword evidence="11" id="KW-0902">Two-component regulatory system</keyword>
<feature type="modified residue" description="4-aspartylphosphate" evidence="14">
    <location>
        <position position="828"/>
    </location>
</feature>
<keyword evidence="5" id="KW-1003">Cell membrane</keyword>
<feature type="coiled-coil region" evidence="15">
    <location>
        <begin position="437"/>
        <end position="496"/>
    </location>
</feature>
<evidence type="ECO:0000256" key="11">
    <source>
        <dbReference type="ARBA" id="ARBA00023012"/>
    </source>
</evidence>
<dbReference type="CDD" id="cd19411">
    <property type="entry name" value="MCP2201-like_sensor"/>
    <property type="match status" value="1"/>
</dbReference>
<keyword evidence="12 16" id="KW-0472">Membrane</keyword>
<dbReference type="SUPFAM" id="SSF52172">
    <property type="entry name" value="CheY-like"/>
    <property type="match status" value="1"/>
</dbReference>
<dbReference type="InterPro" id="IPR036890">
    <property type="entry name" value="HATPase_C_sf"/>
</dbReference>
<organism evidence="20 21">
    <name type="scientific">Paenibacillus psychroresistens</name>
    <dbReference type="NCBI Taxonomy" id="1778678"/>
    <lineage>
        <taxon>Bacteria</taxon>
        <taxon>Bacillati</taxon>
        <taxon>Bacillota</taxon>
        <taxon>Bacilli</taxon>
        <taxon>Bacillales</taxon>
        <taxon>Paenibacillaceae</taxon>
        <taxon>Paenibacillus</taxon>
    </lineage>
</organism>
<dbReference type="InterPro" id="IPR003018">
    <property type="entry name" value="GAF"/>
</dbReference>
<dbReference type="Gene3D" id="6.10.340.10">
    <property type="match status" value="1"/>
</dbReference>
<evidence type="ECO:0000256" key="8">
    <source>
        <dbReference type="ARBA" id="ARBA00022741"/>
    </source>
</evidence>
<accession>A0A6B8RRY7</accession>
<dbReference type="SMART" id="SM00448">
    <property type="entry name" value="REC"/>
    <property type="match status" value="1"/>
</dbReference>
<dbReference type="Proteomes" id="UP000426246">
    <property type="component" value="Chromosome"/>
</dbReference>
<dbReference type="Gene3D" id="3.30.565.10">
    <property type="entry name" value="Histidine kinase-like ATPase, C-terminal domain"/>
    <property type="match status" value="1"/>
</dbReference>
<comment type="catalytic activity">
    <reaction evidence="1">
        <text>ATP + protein L-histidine = ADP + protein N-phospho-L-histidine.</text>
        <dbReference type="EC" id="2.7.13.3"/>
    </reaction>
</comment>
<dbReference type="InterPro" id="IPR011006">
    <property type="entry name" value="CheY-like_superfamily"/>
</dbReference>
<dbReference type="CDD" id="cd06225">
    <property type="entry name" value="HAMP"/>
    <property type="match status" value="1"/>
</dbReference>
<dbReference type="CDD" id="cd00082">
    <property type="entry name" value="HisKA"/>
    <property type="match status" value="1"/>
</dbReference>
<gene>
    <name evidence="20" type="ORF">EHS13_29025</name>
</gene>
<dbReference type="PRINTS" id="PR00344">
    <property type="entry name" value="BCTRLSENSOR"/>
</dbReference>
<dbReference type="FunFam" id="3.30.565.10:FF:000010">
    <property type="entry name" value="Sensor histidine kinase RcsC"/>
    <property type="match status" value="1"/>
</dbReference>
<evidence type="ECO:0000259" key="17">
    <source>
        <dbReference type="PROSITE" id="PS50109"/>
    </source>
</evidence>
<evidence type="ECO:0000256" key="6">
    <source>
        <dbReference type="ARBA" id="ARBA00022553"/>
    </source>
</evidence>
<feature type="domain" description="HAMP" evidence="19">
    <location>
        <begin position="207"/>
        <end position="261"/>
    </location>
</feature>
<dbReference type="SUPFAM" id="SSF55874">
    <property type="entry name" value="ATPase domain of HSP90 chaperone/DNA topoisomerase II/histidine kinase"/>
    <property type="match status" value="1"/>
</dbReference>
<dbReference type="RefSeq" id="WP_155703746.1">
    <property type="nucleotide sequence ID" value="NZ_CP034235.1"/>
</dbReference>
<evidence type="ECO:0000256" key="10">
    <source>
        <dbReference type="ARBA" id="ARBA00022840"/>
    </source>
</evidence>
<evidence type="ECO:0000259" key="19">
    <source>
        <dbReference type="PROSITE" id="PS50885"/>
    </source>
</evidence>
<evidence type="ECO:0000256" key="3">
    <source>
        <dbReference type="ARBA" id="ARBA00006402"/>
    </source>
</evidence>
<dbReference type="PANTHER" id="PTHR45339">
    <property type="entry name" value="HYBRID SIGNAL TRANSDUCTION HISTIDINE KINASE J"/>
    <property type="match status" value="1"/>
</dbReference>
<feature type="domain" description="Response regulatory" evidence="18">
    <location>
        <begin position="778"/>
        <end position="895"/>
    </location>
</feature>
<keyword evidence="8" id="KW-0547">Nucleotide-binding</keyword>
<dbReference type="GO" id="GO:0000155">
    <property type="term" value="F:phosphorelay sensor kinase activity"/>
    <property type="evidence" value="ECO:0007669"/>
    <property type="project" value="InterPro"/>
</dbReference>
<dbReference type="InterPro" id="IPR003661">
    <property type="entry name" value="HisK_dim/P_dom"/>
</dbReference>
<keyword evidence="16" id="KW-0812">Transmembrane</keyword>
<protein>
    <recommendedName>
        <fullName evidence="13">Circadian input-output histidine kinase CikA</fullName>
        <ecNumber evidence="4">2.7.13.3</ecNumber>
    </recommendedName>
</protein>
<dbReference type="InterPro" id="IPR005467">
    <property type="entry name" value="His_kinase_dom"/>
</dbReference>
<dbReference type="Gene3D" id="1.10.287.130">
    <property type="match status" value="1"/>
</dbReference>
<comment type="similarity">
    <text evidence="3">In the N-terminal section; belongs to the phytochrome family.</text>
</comment>
<dbReference type="Pfam" id="PF13185">
    <property type="entry name" value="GAF_2"/>
    <property type="match status" value="1"/>
</dbReference>
<dbReference type="CDD" id="cd16922">
    <property type="entry name" value="HATPase_EvgS-ArcB-TorS-like"/>
    <property type="match status" value="1"/>
</dbReference>
<evidence type="ECO:0000313" key="21">
    <source>
        <dbReference type="Proteomes" id="UP000426246"/>
    </source>
</evidence>
<evidence type="ECO:0000256" key="9">
    <source>
        <dbReference type="ARBA" id="ARBA00022777"/>
    </source>
</evidence>
<keyword evidence="7" id="KW-0808">Transferase</keyword>
<dbReference type="InterPro" id="IPR029016">
    <property type="entry name" value="GAF-like_dom_sf"/>
</dbReference>
<evidence type="ECO:0000256" key="13">
    <source>
        <dbReference type="ARBA" id="ARBA00074306"/>
    </source>
</evidence>
<dbReference type="Pfam" id="PF02518">
    <property type="entry name" value="HATPase_c"/>
    <property type="match status" value="1"/>
</dbReference>
<dbReference type="SUPFAM" id="SSF55781">
    <property type="entry name" value="GAF domain-like"/>
    <property type="match status" value="1"/>
</dbReference>
<dbReference type="Pfam" id="PF00512">
    <property type="entry name" value="HisKA"/>
    <property type="match status" value="1"/>
</dbReference>
<name>A0A6B8RRY7_9BACL</name>
<dbReference type="EMBL" id="CP034235">
    <property type="protein sequence ID" value="QGQ98637.1"/>
    <property type="molecule type" value="Genomic_DNA"/>
</dbReference>
<dbReference type="OrthoDB" id="9790669at2"/>
<dbReference type="Gene3D" id="3.30.450.40">
    <property type="match status" value="1"/>
</dbReference>
<dbReference type="InterPro" id="IPR047347">
    <property type="entry name" value="YvaQ-like_sensor"/>
</dbReference>
<comment type="subcellular location">
    <subcellularLocation>
        <location evidence="2">Cell membrane</location>
        <topology evidence="2">Multi-pass membrane protein</topology>
    </subcellularLocation>
</comment>
<keyword evidence="6 14" id="KW-0597">Phosphoprotein</keyword>
<evidence type="ECO:0000256" key="12">
    <source>
        <dbReference type="ARBA" id="ARBA00023136"/>
    </source>
</evidence>
<keyword evidence="10" id="KW-0067">ATP-binding</keyword>
<reference evidence="21" key="1">
    <citation type="submission" date="2018-11" db="EMBL/GenBank/DDBJ databases">
        <title>Complete genome sequence of Paenibacillus sp. ML311-T8.</title>
        <authorList>
            <person name="Nam Y.-D."/>
            <person name="Kang J."/>
            <person name="Chung W.-H."/>
            <person name="Park Y.S."/>
        </authorList>
    </citation>
    <scope>NUCLEOTIDE SEQUENCE [LARGE SCALE GENOMIC DNA]</scope>
    <source>
        <strain evidence="21">ML311-T8</strain>
    </source>
</reference>
<keyword evidence="9" id="KW-0418">Kinase</keyword>
<feature type="transmembrane region" description="Helical" evidence="16">
    <location>
        <begin position="186"/>
        <end position="206"/>
    </location>
</feature>
<dbReference type="Gene3D" id="3.40.50.2300">
    <property type="match status" value="1"/>
</dbReference>
<dbReference type="SMART" id="SM00387">
    <property type="entry name" value="HATPase_c"/>
    <property type="match status" value="1"/>
</dbReference>
<dbReference type="InterPro" id="IPR036097">
    <property type="entry name" value="HisK_dim/P_sf"/>
</dbReference>
<dbReference type="InterPro" id="IPR003660">
    <property type="entry name" value="HAMP_dom"/>
</dbReference>
<dbReference type="InterPro" id="IPR024478">
    <property type="entry name" value="HlyB_4HB_MCP"/>
</dbReference>
<proteinExistence type="inferred from homology"/>
<sequence>MKIRSKLLIGFGTMLILMSALAGIGINRLYHLNGAMDEIYLNRYAKVSLAYAIRGNVSTASRGLLNIILNEPGLDKAKEMKTTNTALDAAGKDFAEIYKTSPDAAENKLMQELIESGTKYLEYKDNIYKYSANNQYEQAAAYRKNFGVAIQLDLNANLDELVKFQEEQVAASYNKSSDMNQVAIQFLKILLGCGLLLGLGIMIWIISSISNGLNRVLRVLANFSRGEFDVASRIQIISRDEIGEVSTAFNSMADEIEKKRQLELEYNRNKDEQTWLKTNVAHMTTLFQSAKDQKAVSQIFMSEIADMVGMTCGAFYLNEVIGYEMVLNLRGVYAYKQMEALPLTIQYGEGLVGQCALDAKILVLKEIPENYIQVKSSLGSLKPSSLLIYPVLFEGKLIAVIEMATLYEFTPLQMTLLDQLSNALSISLISIQGRTRVEELLRISQELTEELQAQSEELLLQQNELRDSNKLLEAQIEQTEQINKQIEKTKSILEQQTIQLSTSSNYKSEFLANMSHELRTPLNSMLILSQLLAENKEGNMTPKQIEFASTVHSSGSDLMRLIDEILDLSKVEAGKIEIAPELMQLSVLQEDMLRRFSLVAKKKNIAYNVYLDKVVPQALFTDSYRVEQILNNLLSNAFKFTEKGQVGLHISQADPYITFAVTDTGIGIPEEKRQMIFEAFKQENGTTSRKYGGTGLGLSISRELARLLGGKIEISSEKGQGSIFTLFLPEQYVEGVEIVPARSPHWETAISNLSLSDIEGEIIDNHTSFQDNQFKGKKILLVDDDIRNIFALSSVLENYSMKITFAENGRQALEITQQQTDFDIILMDIMMPEMDGYETIRLLRTQPQFEEIPIIALTANAMNTDRDLCIKAGASDYISKPIQIERLLALMAEKLL</sequence>
<dbReference type="SMART" id="SM00388">
    <property type="entry name" value="HisKA"/>
    <property type="match status" value="1"/>
</dbReference>
<evidence type="ECO:0000256" key="7">
    <source>
        <dbReference type="ARBA" id="ARBA00022679"/>
    </source>
</evidence>
<dbReference type="GO" id="GO:0005886">
    <property type="term" value="C:plasma membrane"/>
    <property type="evidence" value="ECO:0007669"/>
    <property type="project" value="UniProtKB-SubCell"/>
</dbReference>
<dbReference type="SMART" id="SM00304">
    <property type="entry name" value="HAMP"/>
    <property type="match status" value="1"/>
</dbReference>
<evidence type="ECO:0000256" key="16">
    <source>
        <dbReference type="SAM" id="Phobius"/>
    </source>
</evidence>
<evidence type="ECO:0000259" key="18">
    <source>
        <dbReference type="PROSITE" id="PS50110"/>
    </source>
</evidence>
<keyword evidence="16" id="KW-1133">Transmembrane helix</keyword>
<dbReference type="Pfam" id="PF12729">
    <property type="entry name" value="4HB_MCP_1"/>
    <property type="match status" value="1"/>
</dbReference>